<dbReference type="OMA" id="YRTNKHH"/>
<proteinExistence type="inferred from homology"/>
<dbReference type="GeneID" id="579897"/>
<dbReference type="PANTHER" id="PTHR10902">
    <property type="entry name" value="60S RIBOSOMAL PROTEIN L35A"/>
    <property type="match status" value="1"/>
</dbReference>
<evidence type="ECO:0000313" key="7">
    <source>
        <dbReference type="Proteomes" id="UP000007110"/>
    </source>
</evidence>
<evidence type="ECO:0000256" key="4">
    <source>
        <dbReference type="ARBA" id="ARBA00035228"/>
    </source>
</evidence>
<dbReference type="KEGG" id="spu:579897"/>
<dbReference type="GO" id="GO:0042273">
    <property type="term" value="P:ribosomal large subunit biogenesis"/>
    <property type="evidence" value="ECO:0000318"/>
    <property type="project" value="GO_Central"/>
</dbReference>
<dbReference type="Pfam" id="PF01247">
    <property type="entry name" value="Ribosomal_L35Ae"/>
    <property type="match status" value="1"/>
</dbReference>
<evidence type="ECO:0000256" key="5">
    <source>
        <dbReference type="ARBA" id="ARBA00035530"/>
    </source>
</evidence>
<dbReference type="AlphaFoldDB" id="A0A7M7TGE9"/>
<dbReference type="Gene3D" id="2.40.10.190">
    <property type="entry name" value="translation elongation factor selb, chain A, domain 4"/>
    <property type="match status" value="1"/>
</dbReference>
<dbReference type="EnsemblMetazoa" id="XM_779989">
    <property type="protein sequence ID" value="XP_785082"/>
    <property type="gene ID" value="LOC579897"/>
</dbReference>
<dbReference type="FunCoup" id="A0A7M7TGE9">
    <property type="interactions" value="1028"/>
</dbReference>
<dbReference type="InParanoid" id="A0A7M7TGE9"/>
<dbReference type="SUPFAM" id="SSF50447">
    <property type="entry name" value="Translation proteins"/>
    <property type="match status" value="1"/>
</dbReference>
<keyword evidence="7" id="KW-1185">Reference proteome</keyword>
<dbReference type="OrthoDB" id="1166329at2759"/>
<name>A0A7M7TGE9_STRPU</name>
<accession>A0A7M7TGE9</accession>
<dbReference type="Proteomes" id="UP000007110">
    <property type="component" value="Unassembled WGS sequence"/>
</dbReference>
<dbReference type="InterPro" id="IPR038661">
    <property type="entry name" value="Ribosomal_eL33_sf"/>
</dbReference>
<dbReference type="InterPro" id="IPR009000">
    <property type="entry name" value="Transl_B-barrel_sf"/>
</dbReference>
<evidence type="ECO:0000313" key="6">
    <source>
        <dbReference type="EnsemblMetazoa" id="XP_785082"/>
    </source>
</evidence>
<dbReference type="HAMAP" id="MF_00573">
    <property type="entry name" value="Ribosomal_eL33"/>
    <property type="match status" value="1"/>
</dbReference>
<dbReference type="GO" id="GO:0022625">
    <property type="term" value="C:cytosolic large ribosomal subunit"/>
    <property type="evidence" value="ECO:0000318"/>
    <property type="project" value="GO_Central"/>
</dbReference>
<dbReference type="FunFam" id="2.40.10.190:FF:000001">
    <property type="entry name" value="60S ribosomal protein L35a"/>
    <property type="match status" value="1"/>
</dbReference>
<reference evidence="7" key="1">
    <citation type="submission" date="2015-02" db="EMBL/GenBank/DDBJ databases">
        <title>Genome sequencing for Strongylocentrotus purpuratus.</title>
        <authorList>
            <person name="Murali S."/>
            <person name="Liu Y."/>
            <person name="Vee V."/>
            <person name="English A."/>
            <person name="Wang M."/>
            <person name="Skinner E."/>
            <person name="Han Y."/>
            <person name="Muzny D.M."/>
            <person name="Worley K.C."/>
            <person name="Gibbs R.A."/>
        </authorList>
    </citation>
    <scope>NUCLEOTIDE SEQUENCE</scope>
</reference>
<comment type="similarity">
    <text evidence="1">Belongs to the eukaryotic ribosomal protein eL33 family.</text>
</comment>
<dbReference type="RefSeq" id="XP_785082.3">
    <property type="nucleotide sequence ID" value="XM_779989.5"/>
</dbReference>
<dbReference type="GO" id="GO:0003735">
    <property type="term" value="F:structural constituent of ribosome"/>
    <property type="evidence" value="ECO:0000318"/>
    <property type="project" value="GO_Central"/>
</dbReference>
<dbReference type="InterPro" id="IPR001780">
    <property type="entry name" value="Ribosomal_eL33"/>
</dbReference>
<evidence type="ECO:0000256" key="1">
    <source>
        <dbReference type="ARBA" id="ARBA00009269"/>
    </source>
</evidence>
<evidence type="ECO:0000256" key="2">
    <source>
        <dbReference type="ARBA" id="ARBA00022980"/>
    </source>
</evidence>
<organism evidence="6 7">
    <name type="scientific">Strongylocentrotus purpuratus</name>
    <name type="common">Purple sea urchin</name>
    <dbReference type="NCBI Taxonomy" id="7668"/>
    <lineage>
        <taxon>Eukaryota</taxon>
        <taxon>Metazoa</taxon>
        <taxon>Echinodermata</taxon>
        <taxon>Eleutherozoa</taxon>
        <taxon>Echinozoa</taxon>
        <taxon>Echinoidea</taxon>
        <taxon>Euechinoidea</taxon>
        <taxon>Echinacea</taxon>
        <taxon>Camarodonta</taxon>
        <taxon>Echinidea</taxon>
        <taxon>Strongylocentrotidae</taxon>
        <taxon>Strongylocentrotus</taxon>
    </lineage>
</organism>
<dbReference type="GO" id="GO:0002181">
    <property type="term" value="P:cytoplasmic translation"/>
    <property type="evidence" value="ECO:0000318"/>
    <property type="project" value="GO_Central"/>
</dbReference>
<protein>
    <recommendedName>
        <fullName evidence="4">Large ribosomal subunit protein eL33</fullName>
    </recommendedName>
    <alternativeName>
        <fullName evidence="5">60S ribosomal protein L35a</fullName>
    </alternativeName>
</protein>
<sequence length="113" mass="12923">MVASKRLYSRAVFTGYRRGLRNQKENQALLKLEGVESRREATWYLGKKVAYVYKCKNKTKCPGKDKPTNTRVIWGKIIKTHGKSGGCRAKFKSNLPGQAMGKRIRVMLYPSQI</sequence>
<evidence type="ECO:0000256" key="3">
    <source>
        <dbReference type="ARBA" id="ARBA00023274"/>
    </source>
</evidence>
<dbReference type="CTD" id="6165"/>
<reference evidence="6" key="2">
    <citation type="submission" date="2021-01" db="UniProtKB">
        <authorList>
            <consortium name="EnsemblMetazoa"/>
        </authorList>
    </citation>
    <scope>IDENTIFICATION</scope>
</reference>
<keyword evidence="2" id="KW-0689">Ribosomal protein</keyword>
<keyword evidence="3" id="KW-0687">Ribonucleoprotein</keyword>